<evidence type="ECO:0000313" key="2">
    <source>
        <dbReference type="EMBL" id="VAH86683.1"/>
    </source>
</evidence>
<organism evidence="2 3">
    <name type="scientific">Triticum turgidum subsp. durum</name>
    <name type="common">Durum wheat</name>
    <name type="synonym">Triticum durum</name>
    <dbReference type="NCBI Taxonomy" id="4567"/>
    <lineage>
        <taxon>Eukaryota</taxon>
        <taxon>Viridiplantae</taxon>
        <taxon>Streptophyta</taxon>
        <taxon>Embryophyta</taxon>
        <taxon>Tracheophyta</taxon>
        <taxon>Spermatophyta</taxon>
        <taxon>Magnoliopsida</taxon>
        <taxon>Liliopsida</taxon>
        <taxon>Poales</taxon>
        <taxon>Poaceae</taxon>
        <taxon>BOP clade</taxon>
        <taxon>Pooideae</taxon>
        <taxon>Triticodae</taxon>
        <taxon>Triticeae</taxon>
        <taxon>Triticinae</taxon>
        <taxon>Triticum</taxon>
    </lineage>
</organism>
<proteinExistence type="predicted"/>
<feature type="region of interest" description="Disordered" evidence="1">
    <location>
        <begin position="46"/>
        <end position="95"/>
    </location>
</feature>
<keyword evidence="3" id="KW-1185">Reference proteome</keyword>
<gene>
    <name evidence="2" type="ORF">TRITD_3Bv1G282690</name>
</gene>
<dbReference type="PANTHER" id="PTHR34708:SF1">
    <property type="entry name" value="OS08G0126400 PROTEIN"/>
    <property type="match status" value="1"/>
</dbReference>
<evidence type="ECO:0000256" key="1">
    <source>
        <dbReference type="SAM" id="MobiDB-lite"/>
    </source>
</evidence>
<dbReference type="AlphaFoldDB" id="A0A9R1QZS3"/>
<dbReference type="Proteomes" id="UP000324705">
    <property type="component" value="Chromosome 3B"/>
</dbReference>
<evidence type="ECO:0000313" key="3">
    <source>
        <dbReference type="Proteomes" id="UP000324705"/>
    </source>
</evidence>
<accession>A0A9R1QZS3</accession>
<feature type="compositionally biased region" description="Low complexity" evidence="1">
    <location>
        <begin position="54"/>
        <end position="72"/>
    </location>
</feature>
<protein>
    <submittedName>
        <fullName evidence="2">Uncharacterized protein</fullName>
    </submittedName>
</protein>
<dbReference type="EMBL" id="LT934116">
    <property type="protein sequence ID" value="VAH86683.1"/>
    <property type="molecule type" value="Genomic_DNA"/>
</dbReference>
<dbReference type="PANTHER" id="PTHR34708">
    <property type="entry name" value="OS07G0440000 PROTEIN"/>
    <property type="match status" value="1"/>
</dbReference>
<sequence length="237" mass="25047">MAAEILLPPLIYDSHLISKMVFTPNPSTDDFLAAVICDINGLPVSPLGPGGGPSSTPSSSTMETRSPTSSTTKMTCRRSLSAASPKDLTTSSASGLRGELARHGNSVLTPPSPSLLMDHCDEPAKHCITTTINRHTTVASILTRRFFGLNPIPSGKLCPATCRSLKLTTIPSVRTCLGCCGGWLALSVCINDGHSLLSHFHPVMAADILLAALIYDSRLVSKMVFAPNPLVITSWPP</sequence>
<dbReference type="Gramene" id="TRITD3Bv1G282690.1">
    <property type="protein sequence ID" value="TRITD3Bv1G282690.1"/>
    <property type="gene ID" value="TRITD3Bv1G282690"/>
</dbReference>
<name>A0A9R1QZS3_TRITD</name>
<reference evidence="2 3" key="1">
    <citation type="submission" date="2017-09" db="EMBL/GenBank/DDBJ databases">
        <authorList>
            <consortium name="International Durum Wheat Genome Sequencing Consortium (IDWGSC)"/>
            <person name="Milanesi L."/>
        </authorList>
    </citation>
    <scope>NUCLEOTIDE SEQUENCE [LARGE SCALE GENOMIC DNA]</scope>
    <source>
        <strain evidence="3">cv. Svevo</strain>
    </source>
</reference>